<name>A0A840HTU4_9SPHN</name>
<evidence type="ECO:0000259" key="9">
    <source>
        <dbReference type="Pfam" id="PF11356"/>
    </source>
</evidence>
<dbReference type="Gene3D" id="2.30.42.10">
    <property type="match status" value="1"/>
</dbReference>
<gene>
    <name evidence="11" type="ORF">HNQ99_001331</name>
</gene>
<dbReference type="GO" id="GO:0015031">
    <property type="term" value="P:protein transport"/>
    <property type="evidence" value="ECO:0007669"/>
    <property type="project" value="UniProtKB-KW"/>
</dbReference>
<evidence type="ECO:0000256" key="6">
    <source>
        <dbReference type="ARBA" id="ARBA00022927"/>
    </source>
</evidence>
<keyword evidence="2" id="KW-0813">Transport</keyword>
<accession>A0A840HTU4</accession>
<sequence>MRLRLDRKWMSRLRRGDLFSLIELLLLALMAVQLAHLVWTVVTPVGPYGDWRPRQAAIPSSEIRKALFSSFDPFFRTNGQGEGQIVTSLNLTLFGTRINEGSGGGSAILANPDQMQGSYAPGDEILPGVTLKSVSFDHVVIDRGGRDEMLFIDQSAAAPSVRPGDASAARQLSGPPTLQDIQRGINFAPRMAGGRVTGINVSPSGNGDTFRLAGFQPGDVIVQINGQPISSAGDIQTLTDQLQPTSSISLQVERGGSIVPVTMILSSQ</sequence>
<dbReference type="Gene3D" id="2.30.30.830">
    <property type="match status" value="1"/>
</dbReference>
<dbReference type="Proteomes" id="UP000575068">
    <property type="component" value="Unassembled WGS sequence"/>
</dbReference>
<keyword evidence="6" id="KW-0653">Protein transport</keyword>
<dbReference type="InterPro" id="IPR041489">
    <property type="entry name" value="PDZ_6"/>
</dbReference>
<organism evidence="11 12">
    <name type="scientific">Rhizorhapis suberifaciens</name>
    <name type="common">corky root of lettuce</name>
    <dbReference type="NCBI Taxonomy" id="13656"/>
    <lineage>
        <taxon>Bacteria</taxon>
        <taxon>Pseudomonadati</taxon>
        <taxon>Pseudomonadota</taxon>
        <taxon>Alphaproteobacteria</taxon>
        <taxon>Sphingomonadales</taxon>
        <taxon>Sphingomonadaceae</taxon>
        <taxon>Rhizorhapis</taxon>
    </lineage>
</organism>
<dbReference type="Pfam" id="PF11356">
    <property type="entry name" value="T2SSC"/>
    <property type="match status" value="1"/>
</dbReference>
<evidence type="ECO:0000313" key="11">
    <source>
        <dbReference type="EMBL" id="MBB4641027.1"/>
    </source>
</evidence>
<keyword evidence="4" id="KW-0997">Cell inner membrane</keyword>
<keyword evidence="3" id="KW-1003">Cell membrane</keyword>
<evidence type="ECO:0000259" key="10">
    <source>
        <dbReference type="Pfam" id="PF17820"/>
    </source>
</evidence>
<evidence type="ECO:0000256" key="3">
    <source>
        <dbReference type="ARBA" id="ARBA00022475"/>
    </source>
</evidence>
<comment type="caution">
    <text evidence="11">The sequence shown here is derived from an EMBL/GenBank/DDBJ whole genome shotgun (WGS) entry which is preliminary data.</text>
</comment>
<dbReference type="SUPFAM" id="SSF50156">
    <property type="entry name" value="PDZ domain-like"/>
    <property type="match status" value="1"/>
</dbReference>
<dbReference type="RefSeq" id="WP_184474844.1">
    <property type="nucleotide sequence ID" value="NZ_JACHOV010000004.1"/>
</dbReference>
<proteinExistence type="predicted"/>
<evidence type="ECO:0000313" key="12">
    <source>
        <dbReference type="Proteomes" id="UP000575068"/>
    </source>
</evidence>
<protein>
    <submittedName>
        <fullName evidence="11">General secretion pathway protein C</fullName>
    </submittedName>
</protein>
<evidence type="ECO:0000256" key="7">
    <source>
        <dbReference type="ARBA" id="ARBA00022989"/>
    </source>
</evidence>
<dbReference type="Pfam" id="PF17820">
    <property type="entry name" value="PDZ_6"/>
    <property type="match status" value="1"/>
</dbReference>
<evidence type="ECO:0000256" key="8">
    <source>
        <dbReference type="ARBA" id="ARBA00023136"/>
    </source>
</evidence>
<feature type="domain" description="Type II secretion system protein GspC N-terminal" evidence="9">
    <location>
        <begin position="24"/>
        <end position="151"/>
    </location>
</feature>
<evidence type="ECO:0000256" key="1">
    <source>
        <dbReference type="ARBA" id="ARBA00004533"/>
    </source>
</evidence>
<comment type="subcellular location">
    <subcellularLocation>
        <location evidence="1">Cell inner membrane</location>
    </subcellularLocation>
</comment>
<evidence type="ECO:0000256" key="4">
    <source>
        <dbReference type="ARBA" id="ARBA00022519"/>
    </source>
</evidence>
<keyword evidence="7" id="KW-1133">Transmembrane helix</keyword>
<evidence type="ECO:0000256" key="5">
    <source>
        <dbReference type="ARBA" id="ARBA00022692"/>
    </source>
</evidence>
<dbReference type="AlphaFoldDB" id="A0A840HTU4"/>
<dbReference type="EMBL" id="JACHOV010000004">
    <property type="protein sequence ID" value="MBB4641027.1"/>
    <property type="molecule type" value="Genomic_DNA"/>
</dbReference>
<dbReference type="InterPro" id="IPR024961">
    <property type="entry name" value="T2SS_GspC_N"/>
</dbReference>
<reference evidence="11 12" key="1">
    <citation type="submission" date="2020-08" db="EMBL/GenBank/DDBJ databases">
        <title>Genomic Encyclopedia of Type Strains, Phase IV (KMG-IV): sequencing the most valuable type-strain genomes for metagenomic binning, comparative biology and taxonomic classification.</title>
        <authorList>
            <person name="Goeker M."/>
        </authorList>
    </citation>
    <scope>NUCLEOTIDE SEQUENCE [LARGE SCALE GENOMIC DNA]</scope>
    <source>
        <strain evidence="11 12">DSM 7465</strain>
    </source>
</reference>
<dbReference type="GO" id="GO:0005886">
    <property type="term" value="C:plasma membrane"/>
    <property type="evidence" value="ECO:0007669"/>
    <property type="project" value="UniProtKB-SubCell"/>
</dbReference>
<evidence type="ECO:0000256" key="2">
    <source>
        <dbReference type="ARBA" id="ARBA00022448"/>
    </source>
</evidence>
<keyword evidence="8" id="KW-0472">Membrane</keyword>
<feature type="domain" description="PDZ" evidence="10">
    <location>
        <begin position="212"/>
        <end position="254"/>
    </location>
</feature>
<keyword evidence="12" id="KW-1185">Reference proteome</keyword>
<dbReference type="InterPro" id="IPR036034">
    <property type="entry name" value="PDZ_sf"/>
</dbReference>
<keyword evidence="5" id="KW-0812">Transmembrane</keyword>